<name>A0A7C4HEQ4_STAMA</name>
<protein>
    <submittedName>
        <fullName evidence="2">Uncharacterized protein</fullName>
    </submittedName>
</protein>
<organism evidence="2">
    <name type="scientific">Staphylothermus marinus</name>
    <dbReference type="NCBI Taxonomy" id="2280"/>
    <lineage>
        <taxon>Archaea</taxon>
        <taxon>Thermoproteota</taxon>
        <taxon>Thermoprotei</taxon>
        <taxon>Desulfurococcales</taxon>
        <taxon>Desulfurococcaceae</taxon>
        <taxon>Staphylothermus</taxon>
    </lineage>
</organism>
<dbReference type="EMBL" id="DTBJ01000056">
    <property type="protein sequence ID" value="HGM59211.1"/>
    <property type="molecule type" value="Genomic_DNA"/>
</dbReference>
<dbReference type="AlphaFoldDB" id="A0A7C4HEQ4"/>
<keyword evidence="1" id="KW-0812">Transmembrane</keyword>
<feature type="transmembrane region" description="Helical" evidence="1">
    <location>
        <begin position="12"/>
        <end position="33"/>
    </location>
</feature>
<reference evidence="2" key="1">
    <citation type="journal article" date="2020" name="mSystems">
        <title>Genome- and Community-Level Interaction Insights into Carbon Utilization and Element Cycling Functions of Hydrothermarchaeota in Hydrothermal Sediment.</title>
        <authorList>
            <person name="Zhou Z."/>
            <person name="Liu Y."/>
            <person name="Xu W."/>
            <person name="Pan J."/>
            <person name="Luo Z.H."/>
            <person name="Li M."/>
        </authorList>
    </citation>
    <scope>NUCLEOTIDE SEQUENCE [LARGE SCALE GENOMIC DNA]</scope>
    <source>
        <strain evidence="2">SpSt-642</strain>
    </source>
</reference>
<comment type="caution">
    <text evidence="2">The sequence shown here is derived from an EMBL/GenBank/DDBJ whole genome shotgun (WGS) entry which is preliminary data.</text>
</comment>
<evidence type="ECO:0000256" key="1">
    <source>
        <dbReference type="SAM" id="Phobius"/>
    </source>
</evidence>
<accession>A0A7C4HEQ4</accession>
<proteinExistence type="predicted"/>
<keyword evidence="1" id="KW-1133">Transmembrane helix</keyword>
<gene>
    <name evidence="2" type="ORF">ENU14_06490</name>
</gene>
<evidence type="ECO:0000313" key="2">
    <source>
        <dbReference type="EMBL" id="HGM59211.1"/>
    </source>
</evidence>
<keyword evidence="1" id="KW-0472">Membrane</keyword>
<sequence length="129" mass="14572">MFIGLVKSSIVLSFIILFIHMVYPLITFTQYIVQNPSGSFNIVVNEIRKSPDNQELVMINATLIYDVPVTLKDFKITICGSNVVFNELKPGNYTLILIINTSMCGFDTIDLSIDFKIEGIYRVNMVVVN</sequence>